<dbReference type="InterPro" id="IPR050640">
    <property type="entry name" value="Bact_2-comp_sensor_kinase"/>
</dbReference>
<dbReference type="InterPro" id="IPR003660">
    <property type="entry name" value="HAMP_dom"/>
</dbReference>
<evidence type="ECO:0000313" key="11">
    <source>
        <dbReference type="Proteomes" id="UP000093309"/>
    </source>
</evidence>
<dbReference type="AlphaFoldDB" id="A0A1C0ZUV5"/>
<dbReference type="SUPFAM" id="SSF55874">
    <property type="entry name" value="ATPase domain of HSP90 chaperone/DNA topoisomerase II/histidine kinase"/>
    <property type="match status" value="1"/>
</dbReference>
<accession>A0A1C0ZUV5</accession>
<dbReference type="PANTHER" id="PTHR34220:SF7">
    <property type="entry name" value="SENSOR HISTIDINE KINASE YPDA"/>
    <property type="match status" value="1"/>
</dbReference>
<dbReference type="SUPFAM" id="SSF158472">
    <property type="entry name" value="HAMP domain-like"/>
    <property type="match status" value="1"/>
</dbReference>
<evidence type="ECO:0000256" key="8">
    <source>
        <dbReference type="SAM" id="Phobius"/>
    </source>
</evidence>
<evidence type="ECO:0000256" key="4">
    <source>
        <dbReference type="ARBA" id="ARBA00022679"/>
    </source>
</evidence>
<dbReference type="STRING" id="512399.A8709_28745"/>
<dbReference type="InterPro" id="IPR036890">
    <property type="entry name" value="HATPase_C_sf"/>
</dbReference>
<proteinExistence type="predicted"/>
<keyword evidence="4" id="KW-0808">Transferase</keyword>
<dbReference type="CDD" id="cd06225">
    <property type="entry name" value="HAMP"/>
    <property type="match status" value="1"/>
</dbReference>
<dbReference type="GO" id="GO:0005886">
    <property type="term" value="C:plasma membrane"/>
    <property type="evidence" value="ECO:0007669"/>
    <property type="project" value="UniProtKB-SubCell"/>
</dbReference>
<evidence type="ECO:0000256" key="7">
    <source>
        <dbReference type="SAM" id="Coils"/>
    </source>
</evidence>
<dbReference type="PROSITE" id="PS50885">
    <property type="entry name" value="HAMP"/>
    <property type="match status" value="1"/>
</dbReference>
<evidence type="ECO:0000256" key="3">
    <source>
        <dbReference type="ARBA" id="ARBA00022553"/>
    </source>
</evidence>
<sequence>MNADELKRKYSLNSIRMKLVLGVMILTFPLISIMIYYSVYSTEVVRNQVADSYKNMMILYMSQVDKSLEDIDKYMNNTVVVDSDFVAYQLSNSDYDFNFNKILMFNKLSNDIGMYKSVNSFFLYAPKRNDMLRVTRDSDSIEEEEEMFNAIRHTVDSNTDPKRFYTKSWEVQKINDTYYMMYVLKSGDVYFGAWIEANKLMVPFRTIDFGANGGALFASQNGVPMTNEDLVNRNQVLLNADMEKYYLSGKDRHFLVVGEPSSKGNFNLVALVPDEKILEKLPYLRKIVELVTLACLISLPLGLYFLRRTIIHPLNRLMAAMKRIRNGQLESRIDAVPSSDEFIIVNETFNTMMSQIQELRINVYEEQLSKQKEELQRLQLQINPHFFMNSLNVLYNLAKVKNYELIKEMSLSLMQYFRYMFRSNLNLVKLKEELEHTRNYFRIQELRFPGSLTCEINAPEFLIDTYVPPLIIQTFVENTVKHAVTLDEAIHITITVDVTDLEGVPCIHIVIQDTGKGFPDKILALLQRGESLVTEQGEHVGIWNVQRRLRLLYGQSERISFSNGSPRGAIIEMTLPIHSKKLTGGTDHGSTINSR</sequence>
<dbReference type="RefSeq" id="WP_065855610.1">
    <property type="nucleotide sequence ID" value="NZ_LYPC01000027.1"/>
</dbReference>
<dbReference type="Pfam" id="PF02518">
    <property type="entry name" value="HATPase_c"/>
    <property type="match status" value="1"/>
</dbReference>
<dbReference type="Gene3D" id="3.30.565.10">
    <property type="entry name" value="Histidine kinase-like ATPase, C-terminal domain"/>
    <property type="match status" value="1"/>
</dbReference>
<dbReference type="SMART" id="SM00304">
    <property type="entry name" value="HAMP"/>
    <property type="match status" value="1"/>
</dbReference>
<dbReference type="Pfam" id="PF00672">
    <property type="entry name" value="HAMP"/>
    <property type="match status" value="1"/>
</dbReference>
<feature type="domain" description="HAMP" evidence="9">
    <location>
        <begin position="308"/>
        <end position="361"/>
    </location>
</feature>
<comment type="subcellular location">
    <subcellularLocation>
        <location evidence="1">Cell membrane</location>
        <topology evidence="1">Multi-pass membrane protein</topology>
    </subcellularLocation>
</comment>
<dbReference type="OrthoDB" id="759642at2"/>
<dbReference type="Proteomes" id="UP000093309">
    <property type="component" value="Unassembled WGS sequence"/>
</dbReference>
<comment type="caution">
    <text evidence="10">The sequence shown here is derived from an EMBL/GenBank/DDBJ whole genome shotgun (WGS) entry which is preliminary data.</text>
</comment>
<feature type="coiled-coil region" evidence="7">
    <location>
        <begin position="354"/>
        <end position="381"/>
    </location>
</feature>
<dbReference type="InterPro" id="IPR003594">
    <property type="entry name" value="HATPase_dom"/>
</dbReference>
<dbReference type="InterPro" id="IPR010559">
    <property type="entry name" value="Sig_transdc_His_kin_internal"/>
</dbReference>
<name>A0A1C0ZUV5_9BACL</name>
<keyword evidence="2" id="KW-1003">Cell membrane</keyword>
<keyword evidence="11" id="KW-1185">Reference proteome</keyword>
<evidence type="ECO:0000256" key="2">
    <source>
        <dbReference type="ARBA" id="ARBA00022475"/>
    </source>
</evidence>
<keyword evidence="8" id="KW-0812">Transmembrane</keyword>
<protein>
    <recommendedName>
        <fullName evidence="9">HAMP domain-containing protein</fullName>
    </recommendedName>
</protein>
<gene>
    <name evidence="10" type="ORF">A8709_28745</name>
</gene>
<keyword evidence="6 8" id="KW-0472">Membrane</keyword>
<evidence type="ECO:0000259" key="9">
    <source>
        <dbReference type="PROSITE" id="PS50885"/>
    </source>
</evidence>
<keyword evidence="7" id="KW-0175">Coiled coil</keyword>
<evidence type="ECO:0000313" key="10">
    <source>
        <dbReference type="EMBL" id="OCT11857.1"/>
    </source>
</evidence>
<dbReference type="Gene3D" id="6.10.340.10">
    <property type="match status" value="1"/>
</dbReference>
<keyword evidence="3" id="KW-0597">Phosphoprotein</keyword>
<dbReference type="Pfam" id="PF06580">
    <property type="entry name" value="His_kinase"/>
    <property type="match status" value="1"/>
</dbReference>
<dbReference type="SMART" id="SM00387">
    <property type="entry name" value="HATPase_c"/>
    <property type="match status" value="1"/>
</dbReference>
<dbReference type="GO" id="GO:0000155">
    <property type="term" value="F:phosphorelay sensor kinase activity"/>
    <property type="evidence" value="ECO:0007669"/>
    <property type="project" value="InterPro"/>
</dbReference>
<keyword evidence="8" id="KW-1133">Transmembrane helix</keyword>
<organism evidence="10 11">
    <name type="scientific">Paenibacillus pectinilyticus</name>
    <dbReference type="NCBI Taxonomy" id="512399"/>
    <lineage>
        <taxon>Bacteria</taxon>
        <taxon>Bacillati</taxon>
        <taxon>Bacillota</taxon>
        <taxon>Bacilli</taxon>
        <taxon>Bacillales</taxon>
        <taxon>Paenibacillaceae</taxon>
        <taxon>Paenibacillus</taxon>
    </lineage>
</organism>
<dbReference type="PANTHER" id="PTHR34220">
    <property type="entry name" value="SENSOR HISTIDINE KINASE YPDA"/>
    <property type="match status" value="1"/>
</dbReference>
<evidence type="ECO:0000256" key="5">
    <source>
        <dbReference type="ARBA" id="ARBA00022777"/>
    </source>
</evidence>
<evidence type="ECO:0000256" key="6">
    <source>
        <dbReference type="ARBA" id="ARBA00023136"/>
    </source>
</evidence>
<evidence type="ECO:0000256" key="1">
    <source>
        <dbReference type="ARBA" id="ARBA00004651"/>
    </source>
</evidence>
<dbReference type="EMBL" id="LYPC01000027">
    <property type="protein sequence ID" value="OCT11857.1"/>
    <property type="molecule type" value="Genomic_DNA"/>
</dbReference>
<feature type="transmembrane region" description="Helical" evidence="8">
    <location>
        <begin position="20"/>
        <end position="39"/>
    </location>
</feature>
<keyword evidence="5" id="KW-0418">Kinase</keyword>
<reference evidence="11" key="1">
    <citation type="submission" date="2016-05" db="EMBL/GenBank/DDBJ databases">
        <title>Paenibacillus oryzae. sp. nov., isolated from the rice root.</title>
        <authorList>
            <person name="Zhang J."/>
            <person name="Zhang X."/>
        </authorList>
    </citation>
    <scope>NUCLEOTIDE SEQUENCE [LARGE SCALE GENOMIC DNA]</scope>
    <source>
        <strain evidence="11">KCTC13222</strain>
    </source>
</reference>